<dbReference type="Pfam" id="PF10118">
    <property type="entry name" value="Metal_hydrol"/>
    <property type="match status" value="1"/>
</dbReference>
<sequence>MEQRDQRSAELPAETPESGMAKILPRNVQFDFNLEMDKYWYGGNSLLTAWMCALSAMFPPGEKEFIRSIRAYEKLIRDPRLKADIKGFIGQEGFHQINHKRVNVFIEKKSGLRVTDLEQGVADHIADMLKTAKLSDAQLLASTVSLEHITAIMGDWLLSNKSATEPAPKIFGDLILWHAVEELEHKSVAFDVYMQCVGDRNLLRRVMFVTTLGFCFSLLRMQCKLLWWEKKLPSPRDIWGMLKFNFGKSGVIRNVFIPYLAFYKKDFHPDNTDESHLIREWIQAYPELAGASK</sequence>
<name>A0A7W4Z6R2_9GAMM</name>
<proteinExistence type="predicted"/>
<dbReference type="PANTHER" id="PTHR39456">
    <property type="entry name" value="METAL-DEPENDENT HYDROLASE"/>
    <property type="match status" value="1"/>
</dbReference>
<gene>
    <name evidence="1" type="ORF">FHR99_001461</name>
</gene>
<dbReference type="AlphaFoldDB" id="A0A7W4Z6R2"/>
<dbReference type="Proteomes" id="UP000537130">
    <property type="component" value="Unassembled WGS sequence"/>
</dbReference>
<dbReference type="PIRSF" id="PIRSF007580">
    <property type="entry name" value="UCP07580"/>
    <property type="match status" value="1"/>
</dbReference>
<keyword evidence="2" id="KW-1185">Reference proteome</keyword>
<accession>A0A7W4Z6R2</accession>
<evidence type="ECO:0008006" key="3">
    <source>
        <dbReference type="Google" id="ProtNLM"/>
    </source>
</evidence>
<dbReference type="EMBL" id="JACHWY010000001">
    <property type="protein sequence ID" value="MBB3047225.1"/>
    <property type="molecule type" value="Genomic_DNA"/>
</dbReference>
<reference evidence="1 2" key="1">
    <citation type="submission" date="2020-08" db="EMBL/GenBank/DDBJ databases">
        <title>Genomic Encyclopedia of Type Strains, Phase III (KMG-III): the genomes of soil and plant-associated and newly described type strains.</title>
        <authorList>
            <person name="Whitman W."/>
        </authorList>
    </citation>
    <scope>NUCLEOTIDE SEQUENCE [LARGE SCALE GENOMIC DNA]</scope>
    <source>
        <strain evidence="1 2">CECT 8654</strain>
    </source>
</reference>
<dbReference type="InterPro" id="IPR016516">
    <property type="entry name" value="UCP07580"/>
</dbReference>
<evidence type="ECO:0000313" key="2">
    <source>
        <dbReference type="Proteomes" id="UP000537130"/>
    </source>
</evidence>
<evidence type="ECO:0000313" key="1">
    <source>
        <dbReference type="EMBL" id="MBB3047225.1"/>
    </source>
</evidence>
<dbReference type="PANTHER" id="PTHR39456:SF1">
    <property type="entry name" value="METAL-DEPENDENT HYDROLASE"/>
    <property type="match status" value="1"/>
</dbReference>
<comment type="caution">
    <text evidence="1">The sequence shown here is derived from an EMBL/GenBank/DDBJ whole genome shotgun (WGS) entry which is preliminary data.</text>
</comment>
<protein>
    <recommendedName>
        <fullName evidence="3">Metal-dependent hydrolase</fullName>
    </recommendedName>
</protein>
<organism evidence="1 2">
    <name type="scientific">Litorivivens lipolytica</name>
    <dbReference type="NCBI Taxonomy" id="1524264"/>
    <lineage>
        <taxon>Bacteria</taxon>
        <taxon>Pseudomonadati</taxon>
        <taxon>Pseudomonadota</taxon>
        <taxon>Gammaproteobacteria</taxon>
        <taxon>Litorivivens</taxon>
    </lineage>
</organism>
<dbReference type="RefSeq" id="WP_183409861.1">
    <property type="nucleotide sequence ID" value="NZ_JACHWY010000001.1"/>
</dbReference>